<name>A0AAJ6BQC1_9SPHN</name>
<dbReference type="AlphaFoldDB" id="A0AAJ6BQC1"/>
<dbReference type="PANTHER" id="PTHR11851">
    <property type="entry name" value="METALLOPROTEASE"/>
    <property type="match status" value="1"/>
</dbReference>
<feature type="domain" description="Peptidase M16 C-terminal" evidence="4">
    <location>
        <begin position="674"/>
        <end position="850"/>
    </location>
</feature>
<dbReference type="Pfam" id="PF05193">
    <property type="entry name" value="Peptidase_M16_C"/>
    <property type="match status" value="2"/>
</dbReference>
<organism evidence="5 6">
    <name type="scientific">Candidatus Andeanibacterium colombiense</name>
    <dbReference type="NCBI Taxonomy" id="3121345"/>
    <lineage>
        <taxon>Bacteria</taxon>
        <taxon>Pseudomonadati</taxon>
        <taxon>Pseudomonadota</taxon>
        <taxon>Alphaproteobacteria</taxon>
        <taxon>Sphingomonadales</taxon>
        <taxon>Sphingomonadaceae</taxon>
        <taxon>Candidatus Andeanibacterium</taxon>
    </lineage>
</organism>
<feature type="region of interest" description="Disordered" evidence="1">
    <location>
        <begin position="453"/>
        <end position="489"/>
    </location>
</feature>
<dbReference type="EMBL" id="CP119316">
    <property type="protein sequence ID" value="WEK48101.1"/>
    <property type="molecule type" value="Genomic_DNA"/>
</dbReference>
<dbReference type="Proteomes" id="UP001218362">
    <property type="component" value="Chromosome"/>
</dbReference>
<evidence type="ECO:0000256" key="2">
    <source>
        <dbReference type="SAM" id="SignalP"/>
    </source>
</evidence>
<protein>
    <submittedName>
        <fullName evidence="5">Pitrilysin family protein</fullName>
    </submittedName>
</protein>
<reference evidence="5" key="1">
    <citation type="submission" date="2023-03" db="EMBL/GenBank/DDBJ databases">
        <title>Andean soil-derived lignocellulolytic bacterial consortium as a source of novel taxa and putative plastic-active enzymes.</title>
        <authorList>
            <person name="Diaz-Garcia L."/>
            <person name="Chuvochina M."/>
            <person name="Feuerriegel G."/>
            <person name="Bunk B."/>
            <person name="Sproer C."/>
            <person name="Streit W.R."/>
            <person name="Rodriguez L.M."/>
            <person name="Overmann J."/>
            <person name="Jimenez D.J."/>
        </authorList>
    </citation>
    <scope>NUCLEOTIDE SEQUENCE</scope>
    <source>
        <strain evidence="5">MAG 26</strain>
    </source>
</reference>
<dbReference type="SUPFAM" id="SSF63411">
    <property type="entry name" value="LuxS/MPP-like metallohydrolase"/>
    <property type="match status" value="4"/>
</dbReference>
<evidence type="ECO:0000259" key="3">
    <source>
        <dbReference type="Pfam" id="PF00675"/>
    </source>
</evidence>
<feature type="domain" description="Peptidase M16 C-terminal" evidence="4">
    <location>
        <begin position="209"/>
        <end position="383"/>
    </location>
</feature>
<dbReference type="InterPro" id="IPR011249">
    <property type="entry name" value="Metalloenz_LuxS/M16"/>
</dbReference>
<dbReference type="InterPro" id="IPR011765">
    <property type="entry name" value="Pept_M16_N"/>
</dbReference>
<dbReference type="InterPro" id="IPR050361">
    <property type="entry name" value="MPP/UQCRC_Complex"/>
</dbReference>
<dbReference type="InterPro" id="IPR007863">
    <property type="entry name" value="Peptidase_M16_C"/>
</dbReference>
<proteinExistence type="predicted"/>
<evidence type="ECO:0000313" key="5">
    <source>
        <dbReference type="EMBL" id="WEK48101.1"/>
    </source>
</evidence>
<feature type="compositionally biased region" description="Pro residues" evidence="1">
    <location>
        <begin position="472"/>
        <end position="487"/>
    </location>
</feature>
<dbReference type="PANTHER" id="PTHR11851:SF224">
    <property type="entry name" value="PROCESSING PROTEASE"/>
    <property type="match status" value="1"/>
</dbReference>
<sequence>MRRFFTTCLLSTALIAATQQPAFAQAKPAPLASLVKTVDIPYERFTLPNGLTVLVHTDRKAPVVGVTVYYRVGSKNEPQGHTGFAHLFEHLMFGGSENVENFDIPLEGAGSTSTNGSTWYDRTNYVETVPTGALDLALFMESDRMGHLLGAVTQDKLDKQRGVVQNEKRQGDNDTYGLVDYAINEGLFPVGHPYRHSTIGSMADLDAASIADVRKWFTDHYAPNNVVLSLSGDIDVATAKAKVEKWFGDIPRGPEIAPVTADPVTLAEPVSRDMADQVPVTRIIKTWTGPKLTDPDAVPLQIGMYVLGGLASSRLDNALVKGDEIAVSVTAGDQQQEQVSFLQAQMDVKPGVDRALAEKRLNEVIAELVKNGPTADELQRAATSVVSAQIGALEVVGGFNGKGATLAEGLIYAGDPDNYKKELERTAALKPDEVKAALQRWLTRPAYTLTVLPGERTEDGAKMGGWGDEATTPPPAPDAKAPPPPLATGPKRDFPPVAEVGTLTFPAVEHATLKNGIPVVLARRSAIPKLSLRMEFDAGYAADGAARAGTQTLMMGLLEEGTKTRSAIQIAEEQERLGASIGTGSDMDTSSVDLTALTANLAPSLELMADIVRNPAFNPADVARVKGQRLADIAQEKADPFGLASRAMRPIVYGPNHPYGNVGSLGIESVVKALTPEALRAEHDRWLRPDTARITVVGDISMKDLLPQLEKSFGNWPGVRSARPVKDLSAPLPAGKQHLVVIDRPNSPQSVLILAHALPITGATQGTETLDLANEVLGAGFLSRLNLDVREDKGWSYGVGSQVTAYKGPETMMVYTQVQSDRTGDSIKLILDDMKAFPSAKPVDDIEFQRVTDGNIRGMPNRYQTNAQVLGALVSNQRLGRPDDYQAKLPDLYRAITKDQIDAAAGKYLAPGDLAIIVVGDRKVIDQQLAGLDLPIEYANTDTDVSTTAGGGD</sequence>
<evidence type="ECO:0000256" key="1">
    <source>
        <dbReference type="SAM" id="MobiDB-lite"/>
    </source>
</evidence>
<feature type="domain" description="Peptidase M16 N-terminal" evidence="3">
    <location>
        <begin position="524"/>
        <end position="635"/>
    </location>
</feature>
<feature type="signal peptide" evidence="2">
    <location>
        <begin position="1"/>
        <end position="24"/>
    </location>
</feature>
<dbReference type="Pfam" id="PF00675">
    <property type="entry name" value="Peptidase_M16"/>
    <property type="match status" value="2"/>
</dbReference>
<dbReference type="KEGG" id="acob:P0Y56_07345"/>
<accession>A0AAJ6BQC1</accession>
<keyword evidence="2" id="KW-0732">Signal</keyword>
<dbReference type="GO" id="GO:0046872">
    <property type="term" value="F:metal ion binding"/>
    <property type="evidence" value="ECO:0007669"/>
    <property type="project" value="InterPro"/>
</dbReference>
<dbReference type="Gene3D" id="3.30.830.10">
    <property type="entry name" value="Metalloenzyme, LuxS/M16 peptidase-like"/>
    <property type="match status" value="4"/>
</dbReference>
<feature type="domain" description="Peptidase M16 N-terminal" evidence="3">
    <location>
        <begin position="53"/>
        <end position="169"/>
    </location>
</feature>
<evidence type="ECO:0000313" key="6">
    <source>
        <dbReference type="Proteomes" id="UP001218362"/>
    </source>
</evidence>
<gene>
    <name evidence="5" type="ORF">P0Y56_07345</name>
</gene>
<feature type="chain" id="PRO_5042536380" evidence="2">
    <location>
        <begin position="25"/>
        <end position="953"/>
    </location>
</feature>
<evidence type="ECO:0000259" key="4">
    <source>
        <dbReference type="Pfam" id="PF05193"/>
    </source>
</evidence>